<dbReference type="Pfam" id="PF10783">
    <property type="entry name" value="DUF2599"/>
    <property type="match status" value="1"/>
</dbReference>
<evidence type="ECO:0000313" key="1">
    <source>
        <dbReference type="EMBL" id="MFB9820572.1"/>
    </source>
</evidence>
<protein>
    <submittedName>
        <fullName evidence="1">DUF2599 domain-containing protein</fullName>
    </submittedName>
</protein>
<dbReference type="RefSeq" id="WP_372460931.1">
    <property type="nucleotide sequence ID" value="NZ_BAAAWN010000001.1"/>
</dbReference>
<gene>
    <name evidence="1" type="ORF">ACFFP1_13815</name>
</gene>
<organism evidence="1 2">
    <name type="scientific">Arthrobacter ramosus</name>
    <dbReference type="NCBI Taxonomy" id="1672"/>
    <lineage>
        <taxon>Bacteria</taxon>
        <taxon>Bacillati</taxon>
        <taxon>Actinomycetota</taxon>
        <taxon>Actinomycetes</taxon>
        <taxon>Micrococcales</taxon>
        <taxon>Micrococcaceae</taxon>
        <taxon>Arthrobacter</taxon>
    </lineage>
</organism>
<accession>A0ABV5Y0Q6</accession>
<proteinExistence type="predicted"/>
<dbReference type="EMBL" id="JBHMBC010000022">
    <property type="protein sequence ID" value="MFB9820572.1"/>
    <property type="molecule type" value="Genomic_DNA"/>
</dbReference>
<name>A0ABV5Y0Q6_ARTRM</name>
<dbReference type="InterPro" id="IPR019719">
    <property type="entry name" value="DUF2599"/>
</dbReference>
<evidence type="ECO:0000313" key="2">
    <source>
        <dbReference type="Proteomes" id="UP001589702"/>
    </source>
</evidence>
<reference evidence="1 2" key="1">
    <citation type="submission" date="2024-09" db="EMBL/GenBank/DDBJ databases">
        <authorList>
            <person name="Sun Q."/>
            <person name="Mori K."/>
        </authorList>
    </citation>
    <scope>NUCLEOTIDE SEQUENCE [LARGE SCALE GENOMIC DNA]</scope>
    <source>
        <strain evidence="1 2">JCM 1334</strain>
    </source>
</reference>
<sequence length="60" mass="7361">MKTKTRNRVNQAILHQQWVCHALGKFMIFFEPPPNNTWDLEGWRRVVTNPVDFIRYRCNW</sequence>
<keyword evidence="2" id="KW-1185">Reference proteome</keyword>
<comment type="caution">
    <text evidence="1">The sequence shown here is derived from an EMBL/GenBank/DDBJ whole genome shotgun (WGS) entry which is preliminary data.</text>
</comment>
<dbReference type="Proteomes" id="UP001589702">
    <property type="component" value="Unassembled WGS sequence"/>
</dbReference>